<evidence type="ECO:0000313" key="2">
    <source>
        <dbReference type="EMBL" id="AGS52069.1"/>
    </source>
</evidence>
<dbReference type="EMBL" id="JQ844181">
    <property type="protein sequence ID" value="AGS52069.1"/>
    <property type="molecule type" value="Genomic_DNA"/>
</dbReference>
<proteinExistence type="predicted"/>
<dbReference type="Pfam" id="PF04015">
    <property type="entry name" value="DUF362"/>
    <property type="match status" value="1"/>
</dbReference>
<evidence type="ECO:0000259" key="1">
    <source>
        <dbReference type="Pfam" id="PF04015"/>
    </source>
</evidence>
<name>A0A806KH06_9BACT</name>
<sequence>MDINEILITYGNNIEAMAVRLAEEAGLASLIGDKNKKIGLKPNLVVSRPAAGGATTHVEIAAGLIGYLKKNGFNNITILEGSWVGGSTGEAYKVCGYAALASETGVKLVDTKRDKSKSCDCKGLRLDICESALAIDFMINLPVLKGHCQAKLTCALKNNKGVIPDSEKRRYHSLGLTKPIAHLNTVVRNDFIVVDGICGDLDFEEGGNPLYGGRLFAARDPVLCDAYAASLMGYSTEDIPYIGLAGKLGVGNADLNSAKIRELNSPSGNVSNASSVSSGKVAKLISFINESGACSACYASLVYALSHANRGSLERMKEKICIGQGFKGKHGNIGIGQCCSGFKSFCAGCPPSGVDVLRFLGK</sequence>
<feature type="domain" description="DUF362" evidence="1">
    <location>
        <begin position="38"/>
        <end position="229"/>
    </location>
</feature>
<dbReference type="InterPro" id="IPR007160">
    <property type="entry name" value="DUF362"/>
</dbReference>
<organism evidence="2">
    <name type="scientific">uncultured bacterium contig00024</name>
    <dbReference type="NCBI Taxonomy" id="1181513"/>
    <lineage>
        <taxon>Bacteria</taxon>
        <taxon>environmental samples</taxon>
    </lineage>
</organism>
<reference evidence="2" key="1">
    <citation type="submission" date="2012-03" db="EMBL/GenBank/DDBJ databases">
        <title>Functional metagenomics reveals considerable lignocellulase gene clusters in the gut microbiome of a wood-feeding higher termite.</title>
        <authorList>
            <person name="Liu N."/>
        </authorList>
    </citation>
    <scope>NUCLEOTIDE SEQUENCE</scope>
</reference>
<dbReference type="AlphaFoldDB" id="A0A806KH06"/>
<accession>A0A806KH06</accession>
<protein>
    <submittedName>
        <fullName evidence="2">Iron-sulfur cluster-binding protein</fullName>
    </submittedName>
</protein>